<sequence length="59" mass="6558">MAREGFEAHIEDVEPERQELPHLGKHDRDSPSASRRSMLAEITWASGTHLNPPGNLALV</sequence>
<organism evidence="2 3">
    <name type="scientific">Taxus chinensis</name>
    <name type="common">Chinese yew</name>
    <name type="synonym">Taxus wallichiana var. chinensis</name>
    <dbReference type="NCBI Taxonomy" id="29808"/>
    <lineage>
        <taxon>Eukaryota</taxon>
        <taxon>Viridiplantae</taxon>
        <taxon>Streptophyta</taxon>
        <taxon>Embryophyta</taxon>
        <taxon>Tracheophyta</taxon>
        <taxon>Spermatophyta</taxon>
        <taxon>Pinopsida</taxon>
        <taxon>Pinidae</taxon>
        <taxon>Conifers II</taxon>
        <taxon>Cupressales</taxon>
        <taxon>Taxaceae</taxon>
        <taxon>Taxus</taxon>
    </lineage>
</organism>
<comment type="caution">
    <text evidence="2">The sequence shown here is derived from an EMBL/GenBank/DDBJ whole genome shotgun (WGS) entry which is preliminary data.</text>
</comment>
<proteinExistence type="predicted"/>
<accession>A0AA38FFT1</accession>
<feature type="compositionally biased region" description="Basic and acidic residues" evidence="1">
    <location>
        <begin position="1"/>
        <end position="30"/>
    </location>
</feature>
<dbReference type="EMBL" id="JAHRHJ020000008">
    <property type="protein sequence ID" value="KAH9304629.1"/>
    <property type="molecule type" value="Genomic_DNA"/>
</dbReference>
<dbReference type="AlphaFoldDB" id="A0AA38FFT1"/>
<name>A0AA38FFT1_TAXCH</name>
<gene>
    <name evidence="2" type="ORF">KI387_009033</name>
</gene>
<protein>
    <submittedName>
        <fullName evidence="2">Uncharacterized protein</fullName>
    </submittedName>
</protein>
<evidence type="ECO:0000313" key="3">
    <source>
        <dbReference type="Proteomes" id="UP000824469"/>
    </source>
</evidence>
<evidence type="ECO:0000256" key="1">
    <source>
        <dbReference type="SAM" id="MobiDB-lite"/>
    </source>
</evidence>
<feature type="non-terminal residue" evidence="2">
    <location>
        <position position="59"/>
    </location>
</feature>
<reference evidence="2 3" key="1">
    <citation type="journal article" date="2021" name="Nat. Plants">
        <title>The Taxus genome provides insights into paclitaxel biosynthesis.</title>
        <authorList>
            <person name="Xiong X."/>
            <person name="Gou J."/>
            <person name="Liao Q."/>
            <person name="Li Y."/>
            <person name="Zhou Q."/>
            <person name="Bi G."/>
            <person name="Li C."/>
            <person name="Du R."/>
            <person name="Wang X."/>
            <person name="Sun T."/>
            <person name="Guo L."/>
            <person name="Liang H."/>
            <person name="Lu P."/>
            <person name="Wu Y."/>
            <person name="Zhang Z."/>
            <person name="Ro D.K."/>
            <person name="Shang Y."/>
            <person name="Huang S."/>
            <person name="Yan J."/>
        </authorList>
    </citation>
    <scope>NUCLEOTIDE SEQUENCE [LARGE SCALE GENOMIC DNA]</scope>
    <source>
        <strain evidence="2">Ta-2019</strain>
    </source>
</reference>
<evidence type="ECO:0000313" key="2">
    <source>
        <dbReference type="EMBL" id="KAH9304629.1"/>
    </source>
</evidence>
<dbReference type="Proteomes" id="UP000824469">
    <property type="component" value="Unassembled WGS sequence"/>
</dbReference>
<keyword evidence="3" id="KW-1185">Reference proteome</keyword>
<feature type="region of interest" description="Disordered" evidence="1">
    <location>
        <begin position="1"/>
        <end position="36"/>
    </location>
</feature>